<dbReference type="EMBL" id="KX517798">
    <property type="protein sequence ID" value="ARD69582.1"/>
    <property type="molecule type" value="Genomic_DNA"/>
</dbReference>
<sequence length="299" mass="34429">MNDVIINRHQPEDFPKHLDFMKNMVVSKGTIDDWHELKSLHYKTDGKPFAPCYYKCELNGRLVGVVVMAYPKLLLAPRHRMFPKLKPTTNTTVANQYWGKYVNASFAVISRCVVDTLYRGLGVSYRLINIASRMHNKPIIEIQSSMSKYNPFAMKAGFEFIRPERPKTYESALRVYQRHFRSDAGDTESILKELFGMTETRRRRALADLVANYHKNSSLAKAGRNRGTTIKDILDTLTTEEAIVKLLKEIHNLSFTTPLYGAYHNPDFGRELPSKIPLLAFDNQEVRSELDLERLKSIL</sequence>
<dbReference type="EMBL" id="NJAI01000009">
    <property type="protein sequence ID" value="PHM52413.1"/>
    <property type="molecule type" value="Genomic_DNA"/>
</dbReference>
<dbReference type="RefSeq" id="WP_099139922.1">
    <property type="nucleotide sequence ID" value="NZ_CAWNQJ010000123.1"/>
</dbReference>
<proteinExistence type="predicted"/>
<evidence type="ECO:0008006" key="4">
    <source>
        <dbReference type="Google" id="ProtNLM"/>
    </source>
</evidence>
<gene>
    <name evidence="2" type="ORF">Xhom_04491</name>
</gene>
<reference evidence="1" key="1">
    <citation type="journal article" date="2017" name="J. Invertebr. Pathol.">
        <title>Identification and bacterial characteristics of Xenorhabdus hominickii ANU101 from an entomopathogenic nematode, Steinernema monticolum.</title>
        <authorList>
            <person name="Park Y."/>
            <person name="Kang S."/>
            <person name="Sadekuzzaman M."/>
            <person name="Kim H."/>
            <person name="Jung J.K."/>
            <person name="Kim Y."/>
        </authorList>
    </citation>
    <scope>NUCLEOTIDE SEQUENCE</scope>
    <source>
        <strain evidence="1">ANU101</strain>
        <plasmid evidence="1">unnamed1</plasmid>
    </source>
</reference>
<reference evidence="2 3" key="2">
    <citation type="journal article" date="2017" name="Nat. Microbiol.">
        <title>Natural product diversity associated with the nematode symbionts Photorhabdus and Xenorhabdus.</title>
        <authorList>
            <person name="Tobias N.J."/>
            <person name="Wolff H."/>
            <person name="Djahanschiri B."/>
            <person name="Grundmann F."/>
            <person name="Kronenwerth M."/>
            <person name="Shi Y.M."/>
            <person name="Simonyi S."/>
            <person name="Grun P."/>
            <person name="Shapiro-Ilan D."/>
            <person name="Pidot S.J."/>
            <person name="Stinear T.P."/>
            <person name="Ebersberger I."/>
            <person name="Bode H.B."/>
        </authorList>
    </citation>
    <scope>NUCLEOTIDE SEQUENCE [LARGE SCALE GENOMIC DNA]</scope>
    <source>
        <strain evidence="2 3">DSM 17903</strain>
    </source>
</reference>
<organism evidence="1">
    <name type="scientific">Xenorhabdus hominickii</name>
    <dbReference type="NCBI Taxonomy" id="351679"/>
    <lineage>
        <taxon>Bacteria</taxon>
        <taxon>Pseudomonadati</taxon>
        <taxon>Pseudomonadota</taxon>
        <taxon>Gammaproteobacteria</taxon>
        <taxon>Enterobacterales</taxon>
        <taxon>Morganellaceae</taxon>
        <taxon>Xenorhabdus</taxon>
    </lineage>
</organism>
<evidence type="ECO:0000313" key="1">
    <source>
        <dbReference type="EMBL" id="ARD69582.1"/>
    </source>
</evidence>
<keyword evidence="1" id="KW-0614">Plasmid</keyword>
<dbReference type="SUPFAM" id="SSF55729">
    <property type="entry name" value="Acyl-CoA N-acyltransferases (Nat)"/>
    <property type="match status" value="1"/>
</dbReference>
<dbReference type="AlphaFoldDB" id="A0A1V0M3Y5"/>
<protein>
    <recommendedName>
        <fullName evidence="4">N-acetyltransferase domain-containing protein</fullName>
    </recommendedName>
</protein>
<name>A0A1V0M3Y5_XENHO</name>
<evidence type="ECO:0000313" key="2">
    <source>
        <dbReference type="EMBL" id="PHM52413.1"/>
    </source>
</evidence>
<evidence type="ECO:0000313" key="3">
    <source>
        <dbReference type="Proteomes" id="UP000225433"/>
    </source>
</evidence>
<dbReference type="InterPro" id="IPR016181">
    <property type="entry name" value="Acyl_CoA_acyltransferase"/>
</dbReference>
<dbReference type="Proteomes" id="UP000225433">
    <property type="component" value="Unassembled WGS sequence"/>
</dbReference>
<geneLocation type="plasmid" evidence="1">
    <name>unnamed1</name>
</geneLocation>
<accession>A0A1V0M3Y5</accession>